<dbReference type="VEuPathDB" id="FungiDB:BO97DRAFT_452344"/>
<dbReference type="SUPFAM" id="SSF48208">
    <property type="entry name" value="Six-hairpin glycosidases"/>
    <property type="match status" value="1"/>
</dbReference>
<evidence type="ECO:0000259" key="1">
    <source>
        <dbReference type="Pfam" id="PF17389"/>
    </source>
</evidence>
<dbReference type="AlphaFoldDB" id="A0A395HW14"/>
<dbReference type="PANTHER" id="PTHR34987">
    <property type="entry name" value="C, PUTATIVE (AFU_ORTHOLOGUE AFUA_3G02880)-RELATED"/>
    <property type="match status" value="1"/>
</dbReference>
<accession>A0A395HW14</accession>
<proteinExistence type="predicted"/>
<protein>
    <recommendedName>
        <fullName evidence="1">Alpha-L-rhamnosidase six-hairpin glycosidase domain-containing protein</fullName>
    </recommendedName>
</protein>
<dbReference type="GeneID" id="37203315"/>
<dbReference type="Proteomes" id="UP000248961">
    <property type="component" value="Unassembled WGS sequence"/>
</dbReference>
<dbReference type="GO" id="GO:0005975">
    <property type="term" value="P:carbohydrate metabolic process"/>
    <property type="evidence" value="ECO:0007669"/>
    <property type="project" value="InterPro"/>
</dbReference>
<dbReference type="InterPro" id="IPR012341">
    <property type="entry name" value="6hp_glycosidase-like_sf"/>
</dbReference>
<dbReference type="InterPro" id="IPR035396">
    <property type="entry name" value="Bac_rhamnosid6H"/>
</dbReference>
<dbReference type="STRING" id="1450537.A0A395HW14"/>
<organism evidence="2 3">
    <name type="scientific">Aspergillus homomorphus (strain CBS 101889)</name>
    <dbReference type="NCBI Taxonomy" id="1450537"/>
    <lineage>
        <taxon>Eukaryota</taxon>
        <taxon>Fungi</taxon>
        <taxon>Dikarya</taxon>
        <taxon>Ascomycota</taxon>
        <taxon>Pezizomycotina</taxon>
        <taxon>Eurotiomycetes</taxon>
        <taxon>Eurotiomycetidae</taxon>
        <taxon>Eurotiales</taxon>
        <taxon>Aspergillaceae</taxon>
        <taxon>Aspergillus</taxon>
        <taxon>Aspergillus subgen. Circumdati</taxon>
    </lineage>
</organism>
<evidence type="ECO:0000313" key="2">
    <source>
        <dbReference type="EMBL" id="RAL12000.1"/>
    </source>
</evidence>
<dbReference type="Pfam" id="PF17389">
    <property type="entry name" value="Bac_rhamnosid6H"/>
    <property type="match status" value="1"/>
</dbReference>
<reference evidence="2 3" key="1">
    <citation type="submission" date="2018-02" db="EMBL/GenBank/DDBJ databases">
        <title>The genomes of Aspergillus section Nigri reveals drivers in fungal speciation.</title>
        <authorList>
            <consortium name="DOE Joint Genome Institute"/>
            <person name="Vesth T.C."/>
            <person name="Nybo J."/>
            <person name="Theobald S."/>
            <person name="Brandl J."/>
            <person name="Frisvad J.C."/>
            <person name="Nielsen K.F."/>
            <person name="Lyhne E.K."/>
            <person name="Kogle M.E."/>
            <person name="Kuo A."/>
            <person name="Riley R."/>
            <person name="Clum A."/>
            <person name="Nolan M."/>
            <person name="Lipzen A."/>
            <person name="Salamov A."/>
            <person name="Henrissat B."/>
            <person name="Wiebenga A."/>
            <person name="De vries R.P."/>
            <person name="Grigoriev I.V."/>
            <person name="Mortensen U.H."/>
            <person name="Andersen M.R."/>
            <person name="Baker S.E."/>
        </authorList>
    </citation>
    <scope>NUCLEOTIDE SEQUENCE [LARGE SCALE GENOMIC DNA]</scope>
    <source>
        <strain evidence="2 3">CBS 101889</strain>
    </source>
</reference>
<sequence length="319" mass="35748">MLFNYQLSPDDRLARKAMEEFRASRTPEGLVIAQYPTGLPLKQVPQFSLYFILMAYDHMRYFADKTLVRSYLGTADSILNYFEQRLDRRGVIGQFEANIWLFVHWVKEWFVPGQIFKSCISPAYHSRGAATIKSLFYAMTPQHAAEICDFANRTDTATEYRVRAQSIRDAVNAACRGRDGLVMDGPGVEEYSQHTQIFAILSETFTGADATALMRRKDDVNARSDCHGWSASPLNEIVTQVFGVTPARPGFARVRIEPHRALVEQADGTLYTPAGDVRVGWARDQAIGIEAVQQRVAAEVVVGSKTSVVDLVPGQVVRF</sequence>
<keyword evidence="3" id="KW-1185">Reference proteome</keyword>
<name>A0A395HW14_ASPHC</name>
<dbReference type="InterPro" id="IPR008928">
    <property type="entry name" value="6-hairpin_glycosidase_sf"/>
</dbReference>
<dbReference type="OrthoDB" id="6503935at2759"/>
<dbReference type="PANTHER" id="PTHR34987:SF2">
    <property type="entry name" value="B, PUTATIVE (AFU_ORTHOLOGUE AFUA_7G05040)-RELATED"/>
    <property type="match status" value="1"/>
</dbReference>
<dbReference type="Gene3D" id="1.50.10.10">
    <property type="match status" value="1"/>
</dbReference>
<evidence type="ECO:0000313" key="3">
    <source>
        <dbReference type="Proteomes" id="UP000248961"/>
    </source>
</evidence>
<dbReference type="GO" id="GO:0003824">
    <property type="term" value="F:catalytic activity"/>
    <property type="evidence" value="ECO:0007669"/>
    <property type="project" value="UniProtKB-ARBA"/>
</dbReference>
<dbReference type="EMBL" id="KZ824285">
    <property type="protein sequence ID" value="RAL12000.1"/>
    <property type="molecule type" value="Genomic_DNA"/>
</dbReference>
<feature type="domain" description="Alpha-L-rhamnosidase six-hairpin glycosidase" evidence="1">
    <location>
        <begin position="12"/>
        <end position="206"/>
    </location>
</feature>
<gene>
    <name evidence="2" type="ORF">BO97DRAFT_452344</name>
</gene>
<dbReference type="Gene3D" id="2.60.420.10">
    <property type="entry name" value="Maltose phosphorylase, domain 3"/>
    <property type="match status" value="1"/>
</dbReference>
<dbReference type="RefSeq" id="XP_025551154.1">
    <property type="nucleotide sequence ID" value="XM_025699026.1"/>
</dbReference>